<feature type="domain" description="HTH marR-type" evidence="4">
    <location>
        <begin position="20"/>
        <end position="155"/>
    </location>
</feature>
<evidence type="ECO:0000259" key="4">
    <source>
        <dbReference type="PROSITE" id="PS50995"/>
    </source>
</evidence>
<reference evidence="6" key="1">
    <citation type="journal article" date="2019" name="Int. J. Syst. Evol. Microbiol.">
        <title>The Global Catalogue of Microorganisms (GCM) 10K type strain sequencing project: providing services to taxonomists for standard genome sequencing and annotation.</title>
        <authorList>
            <consortium name="The Broad Institute Genomics Platform"/>
            <consortium name="The Broad Institute Genome Sequencing Center for Infectious Disease"/>
            <person name="Wu L."/>
            <person name="Ma J."/>
        </authorList>
    </citation>
    <scope>NUCLEOTIDE SEQUENCE [LARGE SCALE GENOMIC DNA]</scope>
    <source>
        <strain evidence="6">JCM 19134</strain>
    </source>
</reference>
<dbReference type="PANTHER" id="PTHR33164">
    <property type="entry name" value="TRANSCRIPTIONAL REGULATOR, MARR FAMILY"/>
    <property type="match status" value="1"/>
</dbReference>
<dbReference type="InterPro" id="IPR023187">
    <property type="entry name" value="Tscrpt_reg_MarR-type_CS"/>
</dbReference>
<dbReference type="PROSITE" id="PS01117">
    <property type="entry name" value="HTH_MARR_1"/>
    <property type="match status" value="1"/>
</dbReference>
<dbReference type="GO" id="GO:0003700">
    <property type="term" value="F:DNA-binding transcription factor activity"/>
    <property type="evidence" value="ECO:0007669"/>
    <property type="project" value="InterPro"/>
</dbReference>
<name>A0AAV3TYM3_9ALTE</name>
<keyword evidence="2" id="KW-0238">DNA-binding</keyword>
<dbReference type="GO" id="GO:0003677">
    <property type="term" value="F:DNA binding"/>
    <property type="evidence" value="ECO:0007669"/>
    <property type="project" value="UniProtKB-KW"/>
</dbReference>
<keyword evidence="1" id="KW-0805">Transcription regulation</keyword>
<proteinExistence type="predicted"/>
<dbReference type="InterPro" id="IPR036388">
    <property type="entry name" value="WH-like_DNA-bd_sf"/>
</dbReference>
<evidence type="ECO:0000256" key="2">
    <source>
        <dbReference type="ARBA" id="ARBA00023125"/>
    </source>
</evidence>
<evidence type="ECO:0000313" key="6">
    <source>
        <dbReference type="Proteomes" id="UP001409585"/>
    </source>
</evidence>
<dbReference type="PANTHER" id="PTHR33164:SF43">
    <property type="entry name" value="HTH-TYPE TRANSCRIPTIONAL REPRESSOR YETL"/>
    <property type="match status" value="1"/>
</dbReference>
<protein>
    <submittedName>
        <fullName evidence="5">MarR family transcriptional regulator</fullName>
    </submittedName>
</protein>
<dbReference type="InterPro" id="IPR039422">
    <property type="entry name" value="MarR/SlyA-like"/>
</dbReference>
<dbReference type="SUPFAM" id="SSF46785">
    <property type="entry name" value="Winged helix' DNA-binding domain"/>
    <property type="match status" value="1"/>
</dbReference>
<dbReference type="EMBL" id="BAABLX010000006">
    <property type="protein sequence ID" value="GAA4932852.1"/>
    <property type="molecule type" value="Genomic_DNA"/>
</dbReference>
<sequence>MASNQPPKNPALDQAAQSSYLKLWLELARTSKTIEQQMEERLQTEFNQSFARFDVLSQLERFDPERLPMGVLAGNLLASKGNITRLIDRMIKDELIDRKPSPQDRRIIQVGFTNQGRQLFKKMAQAHAQWSSEILGGITKKDADRMLKMLRTLQATSDID</sequence>
<comment type="caution">
    <text evidence="5">The sequence shown here is derived from an EMBL/GenBank/DDBJ whole genome shotgun (WGS) entry which is preliminary data.</text>
</comment>
<dbReference type="InterPro" id="IPR036390">
    <property type="entry name" value="WH_DNA-bd_sf"/>
</dbReference>
<keyword evidence="3" id="KW-0804">Transcription</keyword>
<dbReference type="RefSeq" id="WP_345417082.1">
    <property type="nucleotide sequence ID" value="NZ_AP031496.1"/>
</dbReference>
<accession>A0AAV3TYM3</accession>
<dbReference type="Proteomes" id="UP001409585">
    <property type="component" value="Unassembled WGS sequence"/>
</dbReference>
<dbReference type="PRINTS" id="PR00598">
    <property type="entry name" value="HTHMARR"/>
</dbReference>
<dbReference type="InterPro" id="IPR000835">
    <property type="entry name" value="HTH_MarR-typ"/>
</dbReference>
<organism evidence="5 6">
    <name type="scientific">Halioxenophilus aromaticivorans</name>
    <dbReference type="NCBI Taxonomy" id="1306992"/>
    <lineage>
        <taxon>Bacteria</taxon>
        <taxon>Pseudomonadati</taxon>
        <taxon>Pseudomonadota</taxon>
        <taxon>Gammaproteobacteria</taxon>
        <taxon>Alteromonadales</taxon>
        <taxon>Alteromonadaceae</taxon>
        <taxon>Halioxenophilus</taxon>
    </lineage>
</organism>
<dbReference type="SMART" id="SM00347">
    <property type="entry name" value="HTH_MARR"/>
    <property type="match status" value="1"/>
</dbReference>
<evidence type="ECO:0000313" key="5">
    <source>
        <dbReference type="EMBL" id="GAA4932852.1"/>
    </source>
</evidence>
<evidence type="ECO:0000256" key="1">
    <source>
        <dbReference type="ARBA" id="ARBA00023015"/>
    </source>
</evidence>
<evidence type="ECO:0000256" key="3">
    <source>
        <dbReference type="ARBA" id="ARBA00023163"/>
    </source>
</evidence>
<dbReference type="PROSITE" id="PS50995">
    <property type="entry name" value="HTH_MARR_2"/>
    <property type="match status" value="1"/>
</dbReference>
<dbReference type="Gene3D" id="1.10.10.10">
    <property type="entry name" value="Winged helix-like DNA-binding domain superfamily/Winged helix DNA-binding domain"/>
    <property type="match status" value="1"/>
</dbReference>
<dbReference type="Pfam" id="PF01047">
    <property type="entry name" value="MarR"/>
    <property type="match status" value="1"/>
</dbReference>
<gene>
    <name evidence="5" type="ORF">GCM10025791_06810</name>
</gene>
<keyword evidence="6" id="KW-1185">Reference proteome</keyword>
<dbReference type="AlphaFoldDB" id="A0AAV3TYM3"/>
<dbReference type="GO" id="GO:0006950">
    <property type="term" value="P:response to stress"/>
    <property type="evidence" value="ECO:0007669"/>
    <property type="project" value="TreeGrafter"/>
</dbReference>